<dbReference type="GO" id="GO:0009897">
    <property type="term" value="C:external side of plasma membrane"/>
    <property type="evidence" value="ECO:0007669"/>
    <property type="project" value="TreeGrafter"/>
</dbReference>
<comment type="similarity">
    <text evidence="15">Belongs to the G-protein coupled receptor 1 family.</text>
</comment>
<dbReference type="GO" id="GO:0042981">
    <property type="term" value="P:regulation of apoptotic process"/>
    <property type="evidence" value="ECO:0007669"/>
    <property type="project" value="InterPro"/>
</dbReference>
<evidence type="ECO:0000256" key="1">
    <source>
        <dbReference type="ARBA" id="ARBA00004651"/>
    </source>
</evidence>
<evidence type="ECO:0000256" key="13">
    <source>
        <dbReference type="ARBA" id="ARBA00032126"/>
    </source>
</evidence>
<dbReference type="InterPro" id="IPR000248">
    <property type="entry name" value="ATII_rcpt"/>
</dbReference>
<dbReference type="EMBL" id="JANPWB010000003">
    <property type="protein sequence ID" value="KAJ1198538.1"/>
    <property type="molecule type" value="Genomic_DNA"/>
</dbReference>
<dbReference type="GO" id="GO:0019722">
    <property type="term" value="P:calcium-mediated signaling"/>
    <property type="evidence" value="ECO:0007669"/>
    <property type="project" value="TreeGrafter"/>
</dbReference>
<evidence type="ECO:0000256" key="10">
    <source>
        <dbReference type="ARBA" id="ARBA00023170"/>
    </source>
</evidence>
<evidence type="ECO:0000256" key="12">
    <source>
        <dbReference type="ARBA" id="ARBA00023224"/>
    </source>
</evidence>
<feature type="transmembrane region" description="Helical" evidence="17">
    <location>
        <begin position="275"/>
        <end position="299"/>
    </location>
</feature>
<evidence type="ECO:0000256" key="4">
    <source>
        <dbReference type="ARBA" id="ARBA00022475"/>
    </source>
</evidence>
<evidence type="ECO:0000256" key="5">
    <source>
        <dbReference type="ARBA" id="ARBA00022692"/>
    </source>
</evidence>
<feature type="transmembrane region" description="Helical" evidence="17">
    <location>
        <begin position="490"/>
        <end position="513"/>
    </location>
</feature>
<keyword evidence="7 15" id="KW-0297">G-protein coupled receptor</keyword>
<dbReference type="InterPro" id="IPR000276">
    <property type="entry name" value="GPCR_Rhodpsn"/>
</dbReference>
<evidence type="ECO:0000256" key="6">
    <source>
        <dbReference type="ARBA" id="ARBA00022989"/>
    </source>
</evidence>
<feature type="compositionally biased region" description="Polar residues" evidence="16">
    <location>
        <begin position="532"/>
        <end position="542"/>
    </location>
</feature>
<accession>A0AAV7VB33</accession>
<dbReference type="PROSITE" id="PS00237">
    <property type="entry name" value="G_PROTEIN_RECEP_F1_1"/>
    <property type="match status" value="1"/>
</dbReference>
<comment type="function">
    <text evidence="14">Receptor for angiotensin II, a vasoconstricting peptide. Signals primarily via a non-canonical G-protein- and beta-arrestin independent pathways. Cooperates with MTUS1 to inhibit ERK2 activation and cell proliferation.</text>
</comment>
<dbReference type="GO" id="GO:0030593">
    <property type="term" value="P:neutrophil chemotaxis"/>
    <property type="evidence" value="ECO:0007669"/>
    <property type="project" value="TreeGrafter"/>
</dbReference>
<dbReference type="PROSITE" id="PS50262">
    <property type="entry name" value="G_PROTEIN_RECEP_F1_2"/>
    <property type="match status" value="1"/>
</dbReference>
<feature type="transmembrane region" description="Helical" evidence="17">
    <location>
        <begin position="241"/>
        <end position="263"/>
    </location>
</feature>
<keyword evidence="6 17" id="KW-1133">Transmembrane helix</keyword>
<dbReference type="GO" id="GO:0016493">
    <property type="term" value="F:C-C chemokine receptor activity"/>
    <property type="evidence" value="ECO:0007669"/>
    <property type="project" value="TreeGrafter"/>
</dbReference>
<keyword evidence="10 15" id="KW-0675">Receptor</keyword>
<keyword evidence="8 17" id="KW-0472">Membrane</keyword>
<evidence type="ECO:0000256" key="2">
    <source>
        <dbReference type="ARBA" id="ARBA00011129"/>
    </source>
</evidence>
<feature type="transmembrane region" description="Helical" evidence="17">
    <location>
        <begin position="446"/>
        <end position="470"/>
    </location>
</feature>
<dbReference type="Pfam" id="PF00001">
    <property type="entry name" value="7tm_1"/>
    <property type="match status" value="1"/>
</dbReference>
<dbReference type="GO" id="GO:0006954">
    <property type="term" value="P:inflammatory response"/>
    <property type="evidence" value="ECO:0007669"/>
    <property type="project" value="InterPro"/>
</dbReference>
<feature type="transmembrane region" description="Helical" evidence="17">
    <location>
        <begin position="311"/>
        <end position="332"/>
    </location>
</feature>
<evidence type="ECO:0000313" key="20">
    <source>
        <dbReference type="Proteomes" id="UP001066276"/>
    </source>
</evidence>
<dbReference type="InterPro" id="IPR000147">
    <property type="entry name" value="ATII_AT2_rcpt"/>
</dbReference>
<dbReference type="GO" id="GO:0007204">
    <property type="term" value="P:positive regulation of cytosolic calcium ion concentration"/>
    <property type="evidence" value="ECO:0007669"/>
    <property type="project" value="TreeGrafter"/>
</dbReference>
<feature type="region of interest" description="Disordered" evidence="16">
    <location>
        <begin position="532"/>
        <end position="555"/>
    </location>
</feature>
<comment type="subcellular location">
    <subcellularLocation>
        <location evidence="1">Cell membrane</location>
        <topology evidence="1">Multi-pass membrane protein</topology>
    </subcellularLocation>
</comment>
<keyword evidence="9" id="KW-1015">Disulfide bond</keyword>
<evidence type="ECO:0000256" key="14">
    <source>
        <dbReference type="ARBA" id="ARBA00045573"/>
    </source>
</evidence>
<dbReference type="PRINTS" id="PR00241">
    <property type="entry name" value="ANGIOTENSINR"/>
</dbReference>
<keyword evidence="20" id="KW-1185">Reference proteome</keyword>
<dbReference type="PRINTS" id="PR00237">
    <property type="entry name" value="GPCRRHODOPSN"/>
</dbReference>
<protein>
    <recommendedName>
        <fullName evidence="3">Type-2 angiotensin II receptor</fullName>
    </recommendedName>
    <alternativeName>
        <fullName evidence="13">Angiotensin II type-2 receptor</fullName>
    </alternativeName>
</protein>
<keyword evidence="11" id="KW-0325">Glycoprotein</keyword>
<dbReference type="GO" id="GO:0006955">
    <property type="term" value="P:immune response"/>
    <property type="evidence" value="ECO:0007669"/>
    <property type="project" value="TreeGrafter"/>
</dbReference>
<dbReference type="PRINTS" id="PR00636">
    <property type="entry name" value="ANGIOTENSN2R"/>
</dbReference>
<dbReference type="SUPFAM" id="SSF81321">
    <property type="entry name" value="Family A G protein-coupled receptor-like"/>
    <property type="match status" value="1"/>
</dbReference>
<dbReference type="GO" id="GO:0019957">
    <property type="term" value="F:C-C chemokine binding"/>
    <property type="evidence" value="ECO:0007669"/>
    <property type="project" value="TreeGrafter"/>
</dbReference>
<keyword evidence="5 15" id="KW-0812">Transmembrane</keyword>
<proteinExistence type="inferred from homology"/>
<evidence type="ECO:0000256" key="3">
    <source>
        <dbReference type="ARBA" id="ARBA00013651"/>
    </source>
</evidence>
<sequence length="555" mass="62296">MADSGSPWTIVVQDYFKLMFEGIWDMTDLSGPDIVAESFEGYMTEEFGSIKEEDWMDGLKNDSVLQEVIKYVRNGWPGKGRFASELEPFAMVRDELEVVNEMLFKKGKCIPPSGLIQTILSKAHEGHPGMSSMKRLRNTNPGDYIRRAGRVKEGAGTTLRAEFRSASSTISCNDSAHMHFPQSFSTSAPDMYSSNYSFFNDSKEHLKDPLSVSANASVDQAYSTPCHKSVPMDYQFELIPALYGIIFGIGFVGNCVVVTVLCLHNGPKTIANHYFFNLAVADLLFLATLPLWATYYAVGYNWLFGSVMCKISGSILCLNLFASIFFITCMSVDRYWAIVHPFQSQRRTLHQAYMVTGLIWGLACLASLPTFYFREIQYIEHLGVNACVMAYPAERYSDWCAGVALVKNMLGFFVPVLIITTCYLRIGKHLMSSKLPGKISYKRDKVLLMFAAIFVAFLTCWLPFHVLTFLDALSRMGIIINCQLIDTIDVAMPFSLCMGFANSSINPLLYGFVGNQFKDNFRDIFQLRSPQFKNSQQCSSSRKGSDPKQAGPLHL</sequence>
<reference evidence="19" key="1">
    <citation type="journal article" date="2022" name="bioRxiv">
        <title>Sequencing and chromosome-scale assembly of the giantPleurodeles waltlgenome.</title>
        <authorList>
            <person name="Brown T."/>
            <person name="Elewa A."/>
            <person name="Iarovenko S."/>
            <person name="Subramanian E."/>
            <person name="Araus A.J."/>
            <person name="Petzold A."/>
            <person name="Susuki M."/>
            <person name="Suzuki K.-i.T."/>
            <person name="Hayashi T."/>
            <person name="Toyoda A."/>
            <person name="Oliveira C."/>
            <person name="Osipova E."/>
            <person name="Leigh N.D."/>
            <person name="Simon A."/>
            <person name="Yun M.H."/>
        </authorList>
    </citation>
    <scope>NUCLEOTIDE SEQUENCE</scope>
    <source>
        <strain evidence="19">20211129_DDA</strain>
        <tissue evidence="19">Liver</tissue>
    </source>
</reference>
<evidence type="ECO:0000256" key="7">
    <source>
        <dbReference type="ARBA" id="ARBA00023040"/>
    </source>
</evidence>
<feature type="transmembrane region" description="Helical" evidence="17">
    <location>
        <begin position="409"/>
        <end position="426"/>
    </location>
</feature>
<dbReference type="PANTHER" id="PTHR10489:SF952">
    <property type="entry name" value="TYPE-2 ANGIOTENSIN II RECEPTOR"/>
    <property type="match status" value="1"/>
</dbReference>
<dbReference type="Proteomes" id="UP001066276">
    <property type="component" value="Chromosome 2_1"/>
</dbReference>
<evidence type="ECO:0000256" key="8">
    <source>
        <dbReference type="ARBA" id="ARBA00023136"/>
    </source>
</evidence>
<keyword evidence="12 15" id="KW-0807">Transducer</keyword>
<organism evidence="19 20">
    <name type="scientific">Pleurodeles waltl</name>
    <name type="common">Iberian ribbed newt</name>
    <dbReference type="NCBI Taxonomy" id="8319"/>
    <lineage>
        <taxon>Eukaryota</taxon>
        <taxon>Metazoa</taxon>
        <taxon>Chordata</taxon>
        <taxon>Craniata</taxon>
        <taxon>Vertebrata</taxon>
        <taxon>Euteleostomi</taxon>
        <taxon>Amphibia</taxon>
        <taxon>Batrachia</taxon>
        <taxon>Caudata</taxon>
        <taxon>Salamandroidea</taxon>
        <taxon>Salamandridae</taxon>
        <taxon>Pleurodelinae</taxon>
        <taxon>Pleurodeles</taxon>
    </lineage>
</organism>
<gene>
    <name evidence="19" type="ORF">NDU88_002377</name>
</gene>
<dbReference type="CDD" id="cd15191">
    <property type="entry name" value="7tmA_AT2R"/>
    <property type="match status" value="1"/>
</dbReference>
<comment type="subunit">
    <text evidence="2">Interacts with MTUS1.</text>
</comment>
<dbReference type="GO" id="GO:0097746">
    <property type="term" value="P:blood vessel diameter maintenance"/>
    <property type="evidence" value="ECO:0007669"/>
    <property type="project" value="InterPro"/>
</dbReference>
<dbReference type="InterPro" id="IPR017452">
    <property type="entry name" value="GPCR_Rhodpsn_7TM"/>
</dbReference>
<dbReference type="Gene3D" id="1.20.1070.10">
    <property type="entry name" value="Rhodopsin 7-helix transmembrane proteins"/>
    <property type="match status" value="1"/>
</dbReference>
<comment type="caution">
    <text evidence="19">The sequence shown here is derived from an EMBL/GenBank/DDBJ whole genome shotgun (WGS) entry which is preliminary data.</text>
</comment>
<evidence type="ECO:0000256" key="17">
    <source>
        <dbReference type="SAM" id="Phobius"/>
    </source>
</evidence>
<keyword evidence="4" id="KW-1003">Cell membrane</keyword>
<dbReference type="AlphaFoldDB" id="A0AAV7VB33"/>
<evidence type="ECO:0000313" key="19">
    <source>
        <dbReference type="EMBL" id="KAJ1198538.1"/>
    </source>
</evidence>
<evidence type="ECO:0000256" key="11">
    <source>
        <dbReference type="ARBA" id="ARBA00023180"/>
    </source>
</evidence>
<name>A0AAV7VB33_PLEWA</name>
<evidence type="ECO:0000256" key="16">
    <source>
        <dbReference type="SAM" id="MobiDB-lite"/>
    </source>
</evidence>
<evidence type="ECO:0000256" key="9">
    <source>
        <dbReference type="ARBA" id="ARBA00023157"/>
    </source>
</evidence>
<evidence type="ECO:0000256" key="15">
    <source>
        <dbReference type="RuleBase" id="RU000688"/>
    </source>
</evidence>
<dbReference type="PANTHER" id="PTHR10489">
    <property type="entry name" value="CELL ADHESION MOLECULE"/>
    <property type="match status" value="1"/>
</dbReference>
<dbReference type="GO" id="GO:0004945">
    <property type="term" value="F:angiotensin type II receptor activity"/>
    <property type="evidence" value="ECO:0007669"/>
    <property type="project" value="InterPro"/>
</dbReference>
<evidence type="ECO:0000259" key="18">
    <source>
        <dbReference type="PROSITE" id="PS50262"/>
    </source>
</evidence>
<feature type="domain" description="G-protein coupled receptors family 1 profile" evidence="18">
    <location>
        <begin position="253"/>
        <end position="510"/>
    </location>
</feature>
<dbReference type="InterPro" id="IPR050119">
    <property type="entry name" value="CCR1-9-like"/>
</dbReference>
<feature type="transmembrane region" description="Helical" evidence="17">
    <location>
        <begin position="352"/>
        <end position="373"/>
    </location>
</feature>